<dbReference type="Proteomes" id="UP000436088">
    <property type="component" value="Unassembled WGS sequence"/>
</dbReference>
<dbReference type="EMBL" id="VEPZ02000936">
    <property type="protein sequence ID" value="KAE8709454.1"/>
    <property type="molecule type" value="Genomic_DNA"/>
</dbReference>
<proteinExistence type="predicted"/>
<feature type="transmembrane region" description="Helical" evidence="1">
    <location>
        <begin position="92"/>
        <end position="109"/>
    </location>
</feature>
<dbReference type="AlphaFoldDB" id="A0A6A3AXE6"/>
<keyword evidence="1" id="KW-0812">Transmembrane</keyword>
<keyword evidence="1" id="KW-0472">Membrane</keyword>
<gene>
    <name evidence="2" type="ORF">F3Y22_tig00110331pilonHSYRG00088</name>
</gene>
<evidence type="ECO:0000256" key="1">
    <source>
        <dbReference type="SAM" id="Phobius"/>
    </source>
</evidence>
<organism evidence="2 3">
    <name type="scientific">Hibiscus syriacus</name>
    <name type="common">Rose of Sharon</name>
    <dbReference type="NCBI Taxonomy" id="106335"/>
    <lineage>
        <taxon>Eukaryota</taxon>
        <taxon>Viridiplantae</taxon>
        <taxon>Streptophyta</taxon>
        <taxon>Embryophyta</taxon>
        <taxon>Tracheophyta</taxon>
        <taxon>Spermatophyta</taxon>
        <taxon>Magnoliopsida</taxon>
        <taxon>eudicotyledons</taxon>
        <taxon>Gunneridae</taxon>
        <taxon>Pentapetalae</taxon>
        <taxon>rosids</taxon>
        <taxon>malvids</taxon>
        <taxon>Malvales</taxon>
        <taxon>Malvaceae</taxon>
        <taxon>Malvoideae</taxon>
        <taxon>Hibiscus</taxon>
    </lineage>
</organism>
<keyword evidence="1" id="KW-1133">Transmembrane helix</keyword>
<reference evidence="2" key="1">
    <citation type="submission" date="2019-09" db="EMBL/GenBank/DDBJ databases">
        <title>Draft genome information of white flower Hibiscus syriacus.</title>
        <authorList>
            <person name="Kim Y.-M."/>
        </authorList>
    </citation>
    <scope>NUCLEOTIDE SEQUENCE [LARGE SCALE GENOMIC DNA]</scope>
    <source>
        <strain evidence="2">YM2019G1</strain>
    </source>
</reference>
<keyword evidence="3" id="KW-1185">Reference proteome</keyword>
<accession>A0A6A3AXE6</accession>
<evidence type="ECO:0000313" key="3">
    <source>
        <dbReference type="Proteomes" id="UP000436088"/>
    </source>
</evidence>
<evidence type="ECO:0000313" key="2">
    <source>
        <dbReference type="EMBL" id="KAE8709454.1"/>
    </source>
</evidence>
<comment type="caution">
    <text evidence="2">The sequence shown here is derived from an EMBL/GenBank/DDBJ whole genome shotgun (WGS) entry which is preliminary data.</text>
</comment>
<name>A0A6A3AXE6_HIBSY</name>
<sequence length="117" mass="13361">MAGVDCNEWGMDIEKWEDDDAFHCPPPHLLPEDNEEEQVRVLKQDTQIVDTSSPTCRSKGFDAIGKSGGECRSFRSRSLPNKMKQSSRSRQRVMKCISIMVLIIAMIVGKKRFLKPY</sequence>
<protein>
    <submittedName>
        <fullName evidence="2">Uncharacterized protein</fullName>
    </submittedName>
</protein>